<reference evidence="1 2" key="1">
    <citation type="submission" date="2023-08" db="EMBL/GenBank/DDBJ databases">
        <title>Whole Genome exploration of the biotechnological potential of heavy metal resistant bacteria.</title>
        <authorList>
            <person name="Adeniji A."/>
            <person name="Ayangbenro A."/>
        </authorList>
    </citation>
    <scope>NUCLEOTIDE SEQUENCE [LARGE SCALE GENOMIC DNA]</scope>
    <source>
        <strain evidence="1 2">ABS_30</strain>
    </source>
</reference>
<dbReference type="Proteomes" id="UP001228468">
    <property type="component" value="Unassembled WGS sequence"/>
</dbReference>
<dbReference type="EMBL" id="JAVCAN010000009">
    <property type="protein sequence ID" value="MDP8574425.1"/>
    <property type="molecule type" value="Genomic_DNA"/>
</dbReference>
<keyword evidence="2" id="KW-1185">Reference proteome</keyword>
<organism evidence="1 2">
    <name type="scientific">Pseudomonas iranensis</name>
    <dbReference type="NCBI Taxonomy" id="2745503"/>
    <lineage>
        <taxon>Bacteria</taxon>
        <taxon>Pseudomonadati</taxon>
        <taxon>Pseudomonadota</taxon>
        <taxon>Gammaproteobacteria</taxon>
        <taxon>Pseudomonadales</taxon>
        <taxon>Pseudomonadaceae</taxon>
        <taxon>Pseudomonas</taxon>
    </lineage>
</organism>
<evidence type="ECO:0008006" key="3">
    <source>
        <dbReference type="Google" id="ProtNLM"/>
    </source>
</evidence>
<comment type="caution">
    <text evidence="1">The sequence shown here is derived from an EMBL/GenBank/DDBJ whole genome shotgun (WGS) entry which is preliminary data.</text>
</comment>
<accession>A0ABT9K9Q8</accession>
<sequence length="1277" mass="141747">MNIKPANFLSQRNLSRIPDYADFQSDHTPSDNREREEVIYKLKKRSAGLTPSQTLSLVGATLTLEPGSSLEDALLPGRQLLKKMSEHASFKKLLTTLQLSERVIFEVTAEGEINAITSNNVTGFANAFVLAADLKEDLQTLIEMAELTGGKISSIDQIDVAQWLKFHGYVIPRDAAETFRLMAFMAAPPDPGAKFGNYREMIKASEGNAATLSATQLGELRKLIASYLKGQSLLEHLSERILSGRPTPFTRSEAENVIDLLISSPIAAHWADAYVRDLDWYGARPDQPQSAASRRQLILTSLLVDLHPQVGEQEPRNHVADFDLYAAEHLELSFAEVQTRFENHLITHHRVSRKNAALAAHLLLAEPAPEFLVKDLPEELVLGTPQCVEYCRAVAVHEIIAPGSTRSMTYAQLQHRSTLEPATESRKQLDTLAAVDPVIDWAVLNKILSPEDVEKSVPEALKVATNAYVQHAKTLAENAETLTRPLPTRRGVALDILKHVAKGCTYLEKDVLKQVRNTPLEDAYSTMRLSPVELHMSNDLATGDWDLKKGESIYEAFPGLLRNLVSPDGEFHRQFNRAYVTHTQAMHTHLKQAFSFLPLPDRIRLLKGKVTMFTVRPSVAKLQTITNLSVNPIASVIDLIVKTDGHKPTESHQEIDEAKGRYGVVIYCEFEGQVSCYELLTLQGVCRENTELAALIQRENLLEPKVRRTGINYSAPATVHQLPTDIECYTHGVTPGLVAVSSGVIDRVGELSAAPPAQIKGYYQSFYSTEFDRLVNFVLKHRPVATYDELVKECWGQTRLEALRIKRDKDLDTFLNVIVPFKSCIEDLTSDDVERQIQGAAACTLEAAMTILLVVAAVAKVASVVAKSMSIATKAGKIASTGAGLVNSIFNPLDGATDVVFKGAKLLRKGWQSGVAALEGAIHDARKWTAKPPYHALSSVVDTDTIRLGTRQYAQSSSDIFQVWGIRHTDEWYAVNRLGEPWGPKLKNLKLVNFFRNPLKRAKPFSYTRGYLKKAIPHAKSKIDNTIQLISDAGNEEVRAIIRHVFGDNSNAAVEHITSNLRKMRRDLDFLSLDNMIFRPPGSDTLAALQPQAYKRWQAAVSSNTRLDVNTRTFLAMYPDNLDEYYAAAKYDDARIGDVLVHEISHGAPDTLDFYYGEVFKGATPAEYNAVGLLDFARNPRKAHPKNLANPHYAFATLKDFEDFESSIANWPKIVQEHPALLNAESYSLAVSLIDQYQTSEATFQFNLAAITHAINSTAPGEFLQGPLLLNLAKPAF</sequence>
<evidence type="ECO:0000313" key="1">
    <source>
        <dbReference type="EMBL" id="MDP8574425.1"/>
    </source>
</evidence>
<gene>
    <name evidence="1" type="ORF">RAM78_18680</name>
</gene>
<protein>
    <recommendedName>
        <fullName evidence="3">Dermonecrotic toxin</fullName>
    </recommendedName>
</protein>
<evidence type="ECO:0000313" key="2">
    <source>
        <dbReference type="Proteomes" id="UP001228468"/>
    </source>
</evidence>
<dbReference type="RefSeq" id="WP_240783219.1">
    <property type="nucleotide sequence ID" value="NZ_JAVCAN010000009.1"/>
</dbReference>
<name>A0ABT9K9Q8_9PSED</name>
<dbReference type="Gene3D" id="3.40.390.10">
    <property type="entry name" value="Collagenase (Catalytic Domain)"/>
    <property type="match status" value="1"/>
</dbReference>
<dbReference type="InterPro" id="IPR024079">
    <property type="entry name" value="MetalloPept_cat_dom_sf"/>
</dbReference>
<proteinExistence type="predicted"/>